<evidence type="ECO:0000256" key="1">
    <source>
        <dbReference type="SAM" id="MobiDB-lite"/>
    </source>
</evidence>
<dbReference type="Proteomes" id="UP000004846">
    <property type="component" value="Unassembled WGS sequence"/>
</dbReference>
<evidence type="ECO:0000313" key="2">
    <source>
        <dbReference type="EMBL" id="EFM83731.1"/>
    </source>
</evidence>
<protein>
    <submittedName>
        <fullName evidence="2">Uncharacterized protein</fullName>
    </submittedName>
</protein>
<dbReference type="AlphaFoldDB" id="A0A125W8V0"/>
<dbReference type="HOGENOM" id="CLU_3251005_0_0_9"/>
<accession>A0A125W8V0</accession>
<organism evidence="2 3">
    <name type="scientific">Enterococcus faecalis TX4248</name>
    <dbReference type="NCBI Taxonomy" id="749495"/>
    <lineage>
        <taxon>Bacteria</taxon>
        <taxon>Bacillati</taxon>
        <taxon>Bacillota</taxon>
        <taxon>Bacilli</taxon>
        <taxon>Lactobacillales</taxon>
        <taxon>Enterococcaceae</taxon>
        <taxon>Enterococcus</taxon>
    </lineage>
</organism>
<evidence type="ECO:0000313" key="3">
    <source>
        <dbReference type="Proteomes" id="UP000004846"/>
    </source>
</evidence>
<name>A0A125W8V0_ENTFL</name>
<dbReference type="EMBL" id="AEBR01000017">
    <property type="protein sequence ID" value="EFM83731.1"/>
    <property type="molecule type" value="Genomic_DNA"/>
</dbReference>
<comment type="caution">
    <text evidence="2">The sequence shown here is derived from an EMBL/GenBank/DDBJ whole genome shotgun (WGS) entry which is preliminary data.</text>
</comment>
<feature type="region of interest" description="Disordered" evidence="1">
    <location>
        <begin position="1"/>
        <end position="21"/>
    </location>
</feature>
<reference evidence="2 3" key="1">
    <citation type="submission" date="2010-07" db="EMBL/GenBank/DDBJ databases">
        <authorList>
            <person name="Sid Ahmed O."/>
        </authorList>
    </citation>
    <scope>NUCLEOTIDE SEQUENCE [LARGE SCALE GENOMIC DNA]</scope>
    <source>
        <strain evidence="2 3">TX4248</strain>
    </source>
</reference>
<proteinExistence type="predicted"/>
<sequence length="42" mass="4752">MASNSSYTIHKPTAKRMAISKKQETERSLLLGWRVASGMQRT</sequence>
<gene>
    <name evidence="2" type="ORF">HMPREF9498_00613</name>
</gene>